<dbReference type="Gene3D" id="2.60.420.10">
    <property type="entry name" value="Maltose phosphorylase, domain 3"/>
    <property type="match status" value="1"/>
</dbReference>
<feature type="domain" description="Glycosyl hydrolase 94 supersandwich" evidence="4">
    <location>
        <begin position="2094"/>
        <end position="2363"/>
    </location>
</feature>
<feature type="domain" description="Glycosyl hydrolase 94 catalytic" evidence="6">
    <location>
        <begin position="2378"/>
        <end position="2802"/>
    </location>
</feature>
<evidence type="ECO:0000256" key="2">
    <source>
        <dbReference type="ARBA" id="ARBA00022679"/>
    </source>
</evidence>
<feature type="domain" description="Glycosyl hydrolase 94 supersandwich" evidence="4">
    <location>
        <begin position="1590"/>
        <end position="1868"/>
    </location>
</feature>
<dbReference type="InterPro" id="IPR008928">
    <property type="entry name" value="6-hairpin_glycosidase_sf"/>
</dbReference>
<dbReference type="InterPro" id="IPR037820">
    <property type="entry name" value="GH94N_NdvB"/>
</dbReference>
<dbReference type="GO" id="GO:0030246">
    <property type="term" value="F:carbohydrate binding"/>
    <property type="evidence" value="ECO:0007669"/>
    <property type="project" value="InterPro"/>
</dbReference>
<reference evidence="7" key="1">
    <citation type="journal article" date="2022" name="Front. Microbiol.">
        <title>New perspectives on an old grouping: The genomic and phenotypic variability of Oxalobacter formigenes and the implications for calcium oxalate stone prevention.</title>
        <authorList>
            <person name="Chmiel J.A."/>
            <person name="Carr C."/>
            <person name="Stuivenberg G.A."/>
            <person name="Venema R."/>
            <person name="Chanyi R.M."/>
            <person name="Al K.F."/>
            <person name="Giguere D."/>
            <person name="Say H."/>
            <person name="Akouris P.P."/>
            <person name="Dominguez Romero S.A."/>
            <person name="Kwong A."/>
            <person name="Tai V."/>
            <person name="Koval S.F."/>
            <person name="Razvi H."/>
            <person name="Bjazevic J."/>
            <person name="Burton J.P."/>
        </authorList>
    </citation>
    <scope>NUCLEOTIDE SEQUENCE</scope>
    <source>
        <strain evidence="7">WoOx3</strain>
    </source>
</reference>
<dbReference type="PANTHER" id="PTHR37469:SF2">
    <property type="entry name" value="CELLOBIONIC ACID PHOSPHORYLASE"/>
    <property type="match status" value="1"/>
</dbReference>
<accession>A0A9E9LVM0</accession>
<feature type="transmembrane region" description="Helical" evidence="3">
    <location>
        <begin position="413"/>
        <end position="439"/>
    </location>
</feature>
<dbReference type="RefSeq" id="WP_269309570.1">
    <property type="nucleotide sequence ID" value="NZ_CP098242.1"/>
</dbReference>
<keyword evidence="3" id="KW-0472">Membrane</keyword>
<gene>
    <name evidence="7" type="ORF">NB640_02510</name>
</gene>
<dbReference type="InterPro" id="IPR037824">
    <property type="entry name" value="GH94N_2_NdvB"/>
</dbReference>
<evidence type="ECO:0000313" key="8">
    <source>
        <dbReference type="Proteomes" id="UP001156215"/>
    </source>
</evidence>
<organism evidence="7 8">
    <name type="scientific">Oxalobacter vibrioformis</name>
    <dbReference type="NCBI Taxonomy" id="933080"/>
    <lineage>
        <taxon>Bacteria</taxon>
        <taxon>Pseudomonadati</taxon>
        <taxon>Pseudomonadota</taxon>
        <taxon>Betaproteobacteria</taxon>
        <taxon>Burkholderiales</taxon>
        <taxon>Oxalobacteraceae</taxon>
        <taxon>Oxalobacter</taxon>
    </lineage>
</organism>
<dbReference type="CDD" id="cd11756">
    <property type="entry name" value="GH94N_ChvB_NdvB_1_like"/>
    <property type="match status" value="1"/>
</dbReference>
<keyword evidence="2" id="KW-0808">Transferase</keyword>
<dbReference type="InterPro" id="IPR011013">
    <property type="entry name" value="Gal_mutarotase_sf_dom"/>
</dbReference>
<keyword evidence="3" id="KW-1133">Transmembrane helix</keyword>
<dbReference type="SMART" id="SM01068">
    <property type="entry name" value="CBM_X"/>
    <property type="match status" value="2"/>
</dbReference>
<dbReference type="Pfam" id="PF17167">
    <property type="entry name" value="Glyco_hydro_94"/>
    <property type="match status" value="1"/>
</dbReference>
<feature type="transmembrane region" description="Helical" evidence="3">
    <location>
        <begin position="939"/>
        <end position="959"/>
    </location>
</feature>
<dbReference type="InterPro" id="IPR010383">
    <property type="entry name" value="Glyco_hydrolase_94_b-supersand"/>
</dbReference>
<dbReference type="Proteomes" id="UP001156215">
    <property type="component" value="Chromosome"/>
</dbReference>
<evidence type="ECO:0000259" key="5">
    <source>
        <dbReference type="Pfam" id="PF10091"/>
    </source>
</evidence>
<dbReference type="Gene3D" id="2.70.98.40">
    <property type="entry name" value="Glycoside hydrolase, family 65, N-terminal domain"/>
    <property type="match status" value="2"/>
</dbReference>
<dbReference type="Pfam" id="PF06165">
    <property type="entry name" value="GH94_b-supersand"/>
    <property type="match status" value="2"/>
</dbReference>
<dbReference type="EMBL" id="CP098242">
    <property type="protein sequence ID" value="WAW10550.1"/>
    <property type="molecule type" value="Genomic_DNA"/>
</dbReference>
<feature type="transmembrane region" description="Helical" evidence="3">
    <location>
        <begin position="815"/>
        <end position="837"/>
    </location>
</feature>
<evidence type="ECO:0000256" key="3">
    <source>
        <dbReference type="SAM" id="Phobius"/>
    </source>
</evidence>
<keyword evidence="8" id="KW-1185">Reference proteome</keyword>
<dbReference type="GO" id="GO:0005975">
    <property type="term" value="P:carbohydrate metabolic process"/>
    <property type="evidence" value="ECO:0007669"/>
    <property type="project" value="InterPro"/>
</dbReference>
<dbReference type="KEGG" id="ovb:NB640_02510"/>
<keyword evidence="3" id="KW-0812">Transmembrane</keyword>
<name>A0A9E9LVM0_9BURK</name>
<dbReference type="Gene3D" id="1.50.10.140">
    <property type="match status" value="2"/>
</dbReference>
<proteinExistence type="predicted"/>
<feature type="transmembrane region" description="Helical" evidence="3">
    <location>
        <begin position="380"/>
        <end position="401"/>
    </location>
</feature>
<sequence length="2892" mass="326935">MGQYGKFLAGKHILDRKKTPDRLLPRLAENETVLHRVFNLLSSAVKSENRITPAAEWLLDNYYLIDEEIQTAKRHLPSQYSKELPKLASGPSEGRPRVYDLALEIVSHGDGRIDAGKITAFISAYQSVALLTMGELWAIPIMLRLALIENLRRVAVRVAISRKHHELAEEWVQKFLDTAENNPADLILQVADLARSHPPMVSAFVAEMTRRLQSQKAILTLPLAWISERLSETGMTIEQLVVLETQRQAADQVSISNSIASIRLLGSMDWHAFFESVSPVEQTLKTDPAGIYSEMDFHSRDYYRHLIEKIAKHSPFTENEVAEKAIEMAHRNASRDEAEPRFSHVGYYLAAEGLPLLEEITGMRKTLGESIMGWFTGSRVFAYIGSIIVLSVLFTAGMLSLTAAPAFPMWFRILLGITTLIASSQLAVSLVNWIAMLAAPSVPLPRMDFSKGIPDGCETLIAIPCMLINKENIDKLCETLEIHYLGNRDEKLHFCLLSDFLDADTGSAATDDELVQYVKEKIEELNRQYKNDDSAPFWLLHRPRRFNDRENVWMGYERKRGKLEELNAFLRRRSSGFSVRIGDFRHVERIRFVITLDSDTHLFRDTARQFIATLAHPLNRAVYDEKDQVVTRGYGILQPRVASSLPGSHASIYERLNSGDAGIDPYTRTVSDVYQDLFGEGSFIGKGIYDVDAVSYALNGRLPQNRVLSHDLLEGCYARSGLVSDVPLYEKYPADYISDVKRRHRWIRGDWQLINWLLPFVPDALSSAKGKRRANPLSALSHWKLFDNLRRSLVPPAMIFLFAAAWSVLKPAWAWTLGLLAVFFLHPLLLFMMELIVKRRGIDIKQHLSACMTATNRHCSNVFLNFMALPHEASYHTDAILRTLWRTTVSHRHLLEWIPSGQVKSDSENPMAYLQMMWFAPFFSLATAIAVFLVKPVSLIIAAPFLLLWLCSPLISWRISQPVRHEEKALSSEQTLYLRKLARRIWAFFDAYVGPEDNWLPPDNVQEMPQYGMAGEISIPEEVPGDAAEIVIAHRTSPTNIGMALLAYLAACDFGYIPVGQLIGRTQNTFASMQKLDRYCGHFYNWYDTQTLKTIQNPLYISTVDSGNLAGHLLPLKSGLLGLIHQRVITPCLANGIFDTFSLFSETAEKNSARMEKIRMLLEKPAEGVHQTLHEICHHLEQLTHAVEQIIPETTHNIDSPAAFWGNALLSQCRQIQDEIVTLMPWVTIPYWQNNPDRFEKLNHISTLDELAHYPETLIPEIISAQKQTQHEEKAFLNILSERVSAAGKNAAARISQLRVLAQQADEFAQMDFRFLLNPTTKLLTIGFNVTDKKRDNSYYDLLASEARLSSFVTIAQGQIPQDNWFALGRKLTVVGKDAILLSWSGSMFEYLMPQLVMPVYEDTLLDQTHRMAVKKQIEYGTDRRVPWGISESGYFAFDARLNYQYRAFGVPGLGLKRGLGDDLVIAPYATMLALMVDPQAACENLIRLEKDGYSGKFGLFEAIDFTPSRLTRGQEPAVIRSFMAHHQGMGFLSLLYLLMDKPMQKRFEAEPGFQATIPLLHERVPKNVPYFELAPGHATTHLASIAGEMPSRIYSTANTPLPEVQLLSNGHYHVMLTNAGGGYSRFKDIAVSRWYEDAVQDNWGTWFYLRDREAGEFWSTTYQPVKKQHTAYEVIFSEGRAEYRSRENDIEAYSEVVVCPEEDMEIRRHKITNHSAKDRRIEFTCYAEIVIAPRNADMAHPAFSKLFVQTEIVREHKAVISTRRPRAAGEKPPYAFHMLVAHEMEQTDISYETSRLKFIGRGNTTANPAALTSYEPLSESEGSVLDPVAVIRHQLTLPPGESVTIDYVCGIADDRENCMRMIEKYDDMNLSDRALELAWTHSQVLLHQLNADESDAQLYARLAGAILYANRSLRAESGILIKNNRGQQGLWGYAISGDLPIVLLQIRDQENLDIVRQMLQAHAYWYRKGLQVDLIIWNEDNAGYRQMLQEQIMGMIAAIHPANEMNRPGGIFLRQAEHISAEDRILISSVARLIISDTDGPLAMQIQTAERPERRKFIPLAPTRNFTPKSFNRMRNDNLLLSNGIGGFTPDGKEYVMIVSREKQTPAPWVNILANPHFGCVISENGQSYTWQDNAHEFRLTPWSNDPVSDTGGEVFYLRDEETGHYWSPTPLPASGNGEYRCRHGFGYSVFEHAEDGIHSELWVYVALNANIKYAVLKVKNESGFTRHLSATGYVEWVMGGLREKNQMHVITEADPKTGAIFARNAYNTEFADRIAFFATTSPSRTITGNRAEFIGRNRTLANPVAMTRAHLSNRVGAGYDPCGAIHVPFTLENGQERNIQFMLGTAGRRSADASELVQRFSGNNAADAILMQVTKHWERVLGAVQVETPDKALDMLANGWLMYQTIACRLWARSGFYQSGGAFGFRDQLQDAMATIHTEPQLLRDQILLHSQHQFIEGDVQHWWHPPSDRGVRTHCSDDYLWLPLSVCRYIRSTGDRAILDEVTAFLEGPPVPQGQDSYYDMPTRSSQTGTIYEHCVRAINHGLRFGKHGLPLIGSCDWNDGMDKIGEHGKGESIWLGFFLYSILLDFAALAGSHGDSNFAEKCVQEAESLKKRLNDNGWDGEWYRRAYFDDGTPLGSAQNAECKIDSISQSWSVLSGAGDEKRAKQAMDSLNTRLVRRDKKLIQLLDPPFDKSDLNPGYIKGYVPGVRENGGQYTHAAIWATMAFARLHDNRLAYELFTLINPVNHSTNQEEADIYKVEPYVIAADVYAVSPHTGRGGWTWYTGSSGWMYRLILESLIGITLENGRLCFDPCLPPQWNRISITYRHIESTYRIVIEQSDTYSETAVYLDDVQQQTAAIPLVNDQKEHQVRVTTGKNNGSQQPGSSLLSA</sequence>
<dbReference type="SUPFAM" id="SSF74650">
    <property type="entry name" value="Galactose mutarotase-like"/>
    <property type="match status" value="2"/>
</dbReference>
<dbReference type="GO" id="GO:0016757">
    <property type="term" value="F:glycosyltransferase activity"/>
    <property type="evidence" value="ECO:0007669"/>
    <property type="project" value="UniProtKB-KW"/>
</dbReference>
<evidence type="ECO:0000259" key="4">
    <source>
        <dbReference type="Pfam" id="PF06165"/>
    </source>
</evidence>
<dbReference type="InterPro" id="IPR052047">
    <property type="entry name" value="GH94_Enzymes"/>
</dbReference>
<feature type="domain" description="Glycoamylase-like" evidence="5">
    <location>
        <begin position="1339"/>
        <end position="1535"/>
    </location>
</feature>
<dbReference type="InterPro" id="IPR012341">
    <property type="entry name" value="6hp_glycosidase-like_sf"/>
</dbReference>
<dbReference type="InterPro" id="IPR037018">
    <property type="entry name" value="GH65_N"/>
</dbReference>
<protein>
    <submittedName>
        <fullName evidence="7">Cyclic beta 1-2 glucan synthetase</fullName>
    </submittedName>
</protein>
<evidence type="ECO:0000259" key="6">
    <source>
        <dbReference type="Pfam" id="PF17167"/>
    </source>
</evidence>
<dbReference type="Gene3D" id="3.90.1200.10">
    <property type="match status" value="1"/>
</dbReference>
<dbReference type="InterPro" id="IPR033432">
    <property type="entry name" value="GH94_catalytic"/>
</dbReference>
<dbReference type="Pfam" id="PF10091">
    <property type="entry name" value="Glycoamylase"/>
    <property type="match status" value="1"/>
</dbReference>
<evidence type="ECO:0000256" key="1">
    <source>
        <dbReference type="ARBA" id="ARBA00022676"/>
    </source>
</evidence>
<dbReference type="Gene3D" id="1.50.10.10">
    <property type="match status" value="1"/>
</dbReference>
<dbReference type="PANTHER" id="PTHR37469">
    <property type="entry name" value="CELLOBIONIC ACID PHOSPHORYLASE-RELATED"/>
    <property type="match status" value="1"/>
</dbReference>
<dbReference type="SUPFAM" id="SSF48208">
    <property type="entry name" value="Six-hairpin glycosidases"/>
    <property type="match status" value="1"/>
</dbReference>
<dbReference type="CDD" id="cd11753">
    <property type="entry name" value="GH94N_ChvB_NdvB_2_like"/>
    <property type="match status" value="1"/>
</dbReference>
<feature type="transmembrane region" description="Helical" evidence="3">
    <location>
        <begin position="912"/>
        <end position="933"/>
    </location>
</feature>
<evidence type="ECO:0000313" key="7">
    <source>
        <dbReference type="EMBL" id="WAW10550.1"/>
    </source>
</evidence>
<keyword evidence="1" id="KW-0328">Glycosyltransferase</keyword>
<dbReference type="InterPro" id="IPR019282">
    <property type="entry name" value="Glycoamylase-like_cons_dom"/>
</dbReference>